<dbReference type="AlphaFoldDB" id="A0A291SWI4"/>
<accession>A0A291SWI4</accession>
<reference evidence="1 2" key="1">
    <citation type="submission" date="2015-09" db="EMBL/GenBank/DDBJ databases">
        <title>Genome sequence, genome mining and natural product profiling of a biocontrol bacterium Streptomyces malaysiensis F913.</title>
        <authorList>
            <person name="Xu Y."/>
            <person name="Wei J."/>
            <person name="Xie J."/>
            <person name="Li T."/>
            <person name="Zhou Z."/>
        </authorList>
    </citation>
    <scope>NUCLEOTIDE SEQUENCE [LARGE SCALE GENOMIC DNA]</scope>
    <source>
        <strain evidence="1 2">F913</strain>
    </source>
</reference>
<keyword evidence="2" id="KW-1185">Reference proteome</keyword>
<dbReference type="KEGG" id="smal:SMALA_5017"/>
<evidence type="ECO:0000313" key="2">
    <source>
        <dbReference type="Proteomes" id="UP000236520"/>
    </source>
</evidence>
<dbReference type="Proteomes" id="UP000236520">
    <property type="component" value="Unassembled WGS sequence"/>
</dbReference>
<proteinExistence type="predicted"/>
<gene>
    <name evidence="1" type="ORF">SMF913_28616</name>
</gene>
<sequence length="52" mass="5405">MSDYKKTQPAKRIGIIKVPGGIKIIAPVKGRPARNDGPIAGPARPSRPIGGC</sequence>
<organism evidence="1 2">
    <name type="scientific">Streptomyces malaysiensis</name>
    <dbReference type="NCBI Taxonomy" id="92644"/>
    <lineage>
        <taxon>Bacteria</taxon>
        <taxon>Bacillati</taxon>
        <taxon>Actinomycetota</taxon>
        <taxon>Actinomycetes</taxon>
        <taxon>Kitasatosporales</taxon>
        <taxon>Streptomycetaceae</taxon>
        <taxon>Streptomyces</taxon>
        <taxon>Streptomyces violaceusniger group</taxon>
    </lineage>
</organism>
<evidence type="ECO:0000313" key="1">
    <source>
        <dbReference type="EMBL" id="PNG93151.1"/>
    </source>
</evidence>
<dbReference type="RefSeq" id="WP_158525933.1">
    <property type="nucleotide sequence ID" value="NZ_BAAAHF010000003.1"/>
</dbReference>
<dbReference type="EMBL" id="LJIW01000002">
    <property type="protein sequence ID" value="PNG93151.1"/>
    <property type="molecule type" value="Genomic_DNA"/>
</dbReference>
<dbReference type="GeneID" id="303174951"/>
<comment type="caution">
    <text evidence="1">The sequence shown here is derived from an EMBL/GenBank/DDBJ whole genome shotgun (WGS) entry which is preliminary data.</text>
</comment>
<name>A0A291SWI4_STRMQ</name>
<protein>
    <submittedName>
        <fullName evidence="1">Uncharacterized protein</fullName>
    </submittedName>
</protein>